<protein>
    <submittedName>
        <fullName evidence="1">Uncharacterized protein</fullName>
    </submittedName>
</protein>
<keyword evidence="4" id="KW-1185">Reference proteome</keyword>
<dbReference type="STRING" id="1444770.AF72_11975"/>
<proteinExistence type="predicted"/>
<organism evidence="1 3">
    <name type="scientific">Xylella taiwanensis</name>
    <dbReference type="NCBI Taxonomy" id="1444770"/>
    <lineage>
        <taxon>Bacteria</taxon>
        <taxon>Pseudomonadati</taxon>
        <taxon>Pseudomonadota</taxon>
        <taxon>Gammaproteobacteria</taxon>
        <taxon>Lysobacterales</taxon>
        <taxon>Lysobacteraceae</taxon>
        <taxon>Xylella</taxon>
    </lineage>
</organism>
<accession>Z9JHK3</accession>
<evidence type="ECO:0000313" key="2">
    <source>
        <dbReference type="EMBL" id="MCD8474093.1"/>
    </source>
</evidence>
<name>Z9JHK3_9GAMM</name>
<dbReference type="EMBL" id="JDSQ01000026">
    <property type="protein sequence ID" value="EWS77232.1"/>
    <property type="molecule type" value="Genomic_DNA"/>
</dbReference>
<dbReference type="Proteomes" id="UP001430701">
    <property type="component" value="Unassembled WGS sequence"/>
</dbReference>
<dbReference type="EMBL" id="JAJPPU010000004">
    <property type="protein sequence ID" value="MCD8474093.1"/>
    <property type="molecule type" value="Genomic_DNA"/>
</dbReference>
<comment type="caution">
    <text evidence="1">The sequence shown here is derived from an EMBL/GenBank/DDBJ whole genome shotgun (WGS) entry which is preliminary data.</text>
</comment>
<dbReference type="Proteomes" id="UP000020406">
    <property type="component" value="Unassembled WGS sequence"/>
</dbReference>
<dbReference type="RefSeq" id="WP_038272595.1">
    <property type="nucleotide sequence ID" value="NZ_CP087981.1"/>
</dbReference>
<evidence type="ECO:0000313" key="4">
    <source>
        <dbReference type="Proteomes" id="UP001430701"/>
    </source>
</evidence>
<evidence type="ECO:0000313" key="1">
    <source>
        <dbReference type="EMBL" id="EWS77232.1"/>
    </source>
</evidence>
<dbReference type="KEGG" id="xtw:AB672_06820"/>
<gene>
    <name evidence="1" type="ORF">AF72_11975</name>
    <name evidence="2" type="ORF">LPH55_11660</name>
</gene>
<sequence>MDNYEGPNMTLGDITTQRHIKGYRSAASADWIATKEKMIRKDQIKHKIEKQKLRKWKSTFDRISHSIQEKPIMFFKHRYEMGGTHNTPFIVLHHPCLMTPYQCQ</sequence>
<reference evidence="2" key="2">
    <citation type="submission" date="2021-11" db="EMBL/GenBank/DDBJ databases">
        <title>Genome sequence of Xylella taiwanensis PLS432.</title>
        <authorList>
            <person name="Weng L.-W."/>
            <person name="Su C.-C."/>
            <person name="Tsai C.-W."/>
            <person name="Kuo C.-H."/>
        </authorList>
    </citation>
    <scope>NUCLEOTIDE SEQUENCE</scope>
    <source>
        <strain evidence="2">PLS432</strain>
    </source>
</reference>
<dbReference type="AlphaFoldDB" id="Z9JHK3"/>
<dbReference type="PATRIC" id="fig|1444770.3.peg.2824"/>
<reference evidence="1 3" key="1">
    <citation type="journal article" date="2014" name="Genome Announc.">
        <title>Draft Genome Sequence of Xylella fastidiosa Pear Leaf Scorch Strain in Taiwan.</title>
        <authorList>
            <person name="Su C.C."/>
            <person name="Deng W.L."/>
            <person name="Jan F.J."/>
            <person name="Chang C.J."/>
            <person name="Huang H."/>
            <person name="Chen J."/>
        </authorList>
    </citation>
    <scope>NUCLEOTIDE SEQUENCE [LARGE SCALE GENOMIC DNA]</scope>
    <source>
        <strain evidence="1 3">PLS229</strain>
    </source>
</reference>
<evidence type="ECO:0000313" key="3">
    <source>
        <dbReference type="Proteomes" id="UP000020406"/>
    </source>
</evidence>